<dbReference type="OrthoDB" id="10440034at2759"/>
<accession>A0A8S9Z8I7</accession>
<dbReference type="EMBL" id="JTDE01000372">
    <property type="protein sequence ID" value="KAF7261451.1"/>
    <property type="molecule type" value="Genomic_DNA"/>
</dbReference>
<name>A0A8S9Z8I7_9TREM</name>
<sequence length="99" mass="11689">GVHVFRIKILVYHSVLQFHLIAQSSKTIDFQFEIAYLEPWMDTTKVHIIMTFAEGSLGTVVQRWEDRPVLHEQWKLSGCKGVCLKKMEYEIYYPKQNSK</sequence>
<evidence type="ECO:0000313" key="1">
    <source>
        <dbReference type="EMBL" id="KAF7261451.1"/>
    </source>
</evidence>
<organism evidence="1 2">
    <name type="scientific">Paragonimus skrjabini miyazakii</name>
    <dbReference type="NCBI Taxonomy" id="59628"/>
    <lineage>
        <taxon>Eukaryota</taxon>
        <taxon>Metazoa</taxon>
        <taxon>Spiralia</taxon>
        <taxon>Lophotrochozoa</taxon>
        <taxon>Platyhelminthes</taxon>
        <taxon>Trematoda</taxon>
        <taxon>Digenea</taxon>
        <taxon>Plagiorchiida</taxon>
        <taxon>Troglotremata</taxon>
        <taxon>Troglotrematidae</taxon>
        <taxon>Paragonimus</taxon>
    </lineage>
</organism>
<feature type="non-terminal residue" evidence="1">
    <location>
        <position position="1"/>
    </location>
</feature>
<gene>
    <name evidence="1" type="ORF">EG68_01428</name>
</gene>
<reference evidence="1" key="1">
    <citation type="submission" date="2019-07" db="EMBL/GenBank/DDBJ databases">
        <title>Annotation for the trematode Paragonimus miyazaki's.</title>
        <authorList>
            <person name="Choi Y.-J."/>
        </authorList>
    </citation>
    <scope>NUCLEOTIDE SEQUENCE</scope>
    <source>
        <strain evidence="1">Japan</strain>
    </source>
</reference>
<dbReference type="AlphaFoldDB" id="A0A8S9Z8I7"/>
<protein>
    <submittedName>
        <fullName evidence="1">Uncharacterized protein</fullName>
    </submittedName>
</protein>
<evidence type="ECO:0000313" key="2">
    <source>
        <dbReference type="Proteomes" id="UP000822476"/>
    </source>
</evidence>
<dbReference type="Proteomes" id="UP000822476">
    <property type="component" value="Unassembled WGS sequence"/>
</dbReference>
<proteinExistence type="predicted"/>
<keyword evidence="2" id="KW-1185">Reference proteome</keyword>
<comment type="caution">
    <text evidence="1">The sequence shown here is derived from an EMBL/GenBank/DDBJ whole genome shotgun (WGS) entry which is preliminary data.</text>
</comment>